<proteinExistence type="predicted"/>
<protein>
    <submittedName>
        <fullName evidence="4">Response regulator</fullName>
    </submittedName>
</protein>
<evidence type="ECO:0000313" key="5">
    <source>
        <dbReference type="Proteomes" id="UP000285961"/>
    </source>
</evidence>
<evidence type="ECO:0000256" key="1">
    <source>
        <dbReference type="ARBA" id="ARBA00022553"/>
    </source>
</evidence>
<reference evidence="4 5" key="1">
    <citation type="journal article" date="2017" name="ISME J.">
        <title>Energy and carbon metabolisms in a deep terrestrial subsurface fluid microbial community.</title>
        <authorList>
            <person name="Momper L."/>
            <person name="Jungbluth S.P."/>
            <person name="Lee M.D."/>
            <person name="Amend J.P."/>
        </authorList>
    </citation>
    <scope>NUCLEOTIDE SEQUENCE [LARGE SCALE GENOMIC DNA]</scope>
    <source>
        <strain evidence="4">SURF_17</strain>
    </source>
</reference>
<keyword evidence="1 2" id="KW-0597">Phosphoprotein</keyword>
<dbReference type="InterPro" id="IPR050595">
    <property type="entry name" value="Bact_response_regulator"/>
</dbReference>
<dbReference type="InterPro" id="IPR011006">
    <property type="entry name" value="CheY-like_superfamily"/>
</dbReference>
<name>A0A419F039_9BACT</name>
<feature type="modified residue" description="4-aspartylphosphate" evidence="2">
    <location>
        <position position="75"/>
    </location>
</feature>
<evidence type="ECO:0000259" key="3">
    <source>
        <dbReference type="PROSITE" id="PS50110"/>
    </source>
</evidence>
<dbReference type="PROSITE" id="PS50110">
    <property type="entry name" value="RESPONSE_REGULATORY"/>
    <property type="match status" value="1"/>
</dbReference>
<evidence type="ECO:0000313" key="4">
    <source>
        <dbReference type="EMBL" id="RJP71199.1"/>
    </source>
</evidence>
<evidence type="ECO:0000256" key="2">
    <source>
        <dbReference type="PROSITE-ProRule" id="PRU00169"/>
    </source>
</evidence>
<sequence>MTLEGAEKDGARSFAGPSMKKNEAKRILIVDDDGDFRWILERAFETLPVRVSTARNGCEAIECIKIARYDTVVMDMHMPCKDGLATLHEIRKTDQEVRILILTLAPTLKMIQDVYLEHANGFFVKPVLPDETEAFIE</sequence>
<accession>A0A419F039</accession>
<dbReference type="PANTHER" id="PTHR44591:SF3">
    <property type="entry name" value="RESPONSE REGULATORY DOMAIN-CONTAINING PROTEIN"/>
    <property type="match status" value="1"/>
</dbReference>
<dbReference type="GO" id="GO:0000160">
    <property type="term" value="P:phosphorelay signal transduction system"/>
    <property type="evidence" value="ECO:0007669"/>
    <property type="project" value="InterPro"/>
</dbReference>
<dbReference type="PANTHER" id="PTHR44591">
    <property type="entry name" value="STRESS RESPONSE REGULATOR PROTEIN 1"/>
    <property type="match status" value="1"/>
</dbReference>
<gene>
    <name evidence="4" type="ORF">C4532_07745</name>
</gene>
<feature type="domain" description="Response regulatory" evidence="3">
    <location>
        <begin position="26"/>
        <end position="137"/>
    </location>
</feature>
<dbReference type="SMART" id="SM00448">
    <property type="entry name" value="REC"/>
    <property type="match status" value="1"/>
</dbReference>
<dbReference type="Proteomes" id="UP000285961">
    <property type="component" value="Unassembled WGS sequence"/>
</dbReference>
<dbReference type="InterPro" id="IPR001789">
    <property type="entry name" value="Sig_transdc_resp-reg_receiver"/>
</dbReference>
<dbReference type="EMBL" id="QZKI01000061">
    <property type="protein sequence ID" value="RJP71199.1"/>
    <property type="molecule type" value="Genomic_DNA"/>
</dbReference>
<dbReference type="Pfam" id="PF00072">
    <property type="entry name" value="Response_reg"/>
    <property type="match status" value="1"/>
</dbReference>
<organism evidence="4 5">
    <name type="scientific">Candidatus Abyssobacteria bacterium SURF_17</name>
    <dbReference type="NCBI Taxonomy" id="2093361"/>
    <lineage>
        <taxon>Bacteria</taxon>
        <taxon>Pseudomonadati</taxon>
        <taxon>Candidatus Hydrogenedentota</taxon>
        <taxon>Candidatus Abyssobacteria</taxon>
    </lineage>
</organism>
<dbReference type="Gene3D" id="3.40.50.2300">
    <property type="match status" value="1"/>
</dbReference>
<dbReference type="SUPFAM" id="SSF52172">
    <property type="entry name" value="CheY-like"/>
    <property type="match status" value="1"/>
</dbReference>
<comment type="caution">
    <text evidence="4">The sequence shown here is derived from an EMBL/GenBank/DDBJ whole genome shotgun (WGS) entry which is preliminary data.</text>
</comment>
<feature type="non-terminal residue" evidence="4">
    <location>
        <position position="137"/>
    </location>
</feature>
<dbReference type="AlphaFoldDB" id="A0A419F039"/>
<dbReference type="CDD" id="cd00156">
    <property type="entry name" value="REC"/>
    <property type="match status" value="1"/>
</dbReference>